<feature type="compositionally biased region" description="Basic and acidic residues" evidence="1">
    <location>
        <begin position="32"/>
        <end position="45"/>
    </location>
</feature>
<name>A0A0G4FST0_VITBC</name>
<evidence type="ECO:0000313" key="3">
    <source>
        <dbReference type="Proteomes" id="UP000041254"/>
    </source>
</evidence>
<dbReference type="EMBL" id="CDMY01000494">
    <property type="protein sequence ID" value="CEM17715.1"/>
    <property type="molecule type" value="Genomic_DNA"/>
</dbReference>
<dbReference type="PhylomeDB" id="A0A0G4FST0"/>
<dbReference type="Proteomes" id="UP000041254">
    <property type="component" value="Unassembled WGS sequence"/>
</dbReference>
<protein>
    <submittedName>
        <fullName evidence="2">Uncharacterized protein</fullName>
    </submittedName>
</protein>
<feature type="compositionally biased region" description="Polar residues" evidence="1">
    <location>
        <begin position="1"/>
        <end position="25"/>
    </location>
</feature>
<keyword evidence="3" id="KW-1185">Reference proteome</keyword>
<evidence type="ECO:0000313" key="2">
    <source>
        <dbReference type="EMBL" id="CEM17715.1"/>
    </source>
</evidence>
<evidence type="ECO:0000256" key="1">
    <source>
        <dbReference type="SAM" id="MobiDB-lite"/>
    </source>
</evidence>
<feature type="region of interest" description="Disordered" evidence="1">
    <location>
        <begin position="1"/>
        <end position="81"/>
    </location>
</feature>
<proteinExistence type="predicted"/>
<dbReference type="AlphaFoldDB" id="A0A0G4FST0"/>
<organism evidence="2 3">
    <name type="scientific">Vitrella brassicaformis (strain CCMP3155)</name>
    <dbReference type="NCBI Taxonomy" id="1169540"/>
    <lineage>
        <taxon>Eukaryota</taxon>
        <taxon>Sar</taxon>
        <taxon>Alveolata</taxon>
        <taxon>Colpodellida</taxon>
        <taxon>Vitrellaceae</taxon>
        <taxon>Vitrella</taxon>
    </lineage>
</organism>
<dbReference type="VEuPathDB" id="CryptoDB:Vbra_5947"/>
<reference evidence="2 3" key="1">
    <citation type="submission" date="2014-11" db="EMBL/GenBank/DDBJ databases">
        <authorList>
            <person name="Zhu J."/>
            <person name="Qi W."/>
            <person name="Song R."/>
        </authorList>
    </citation>
    <scope>NUCLEOTIDE SEQUENCE [LARGE SCALE GENOMIC DNA]</scope>
</reference>
<accession>A0A0G4FST0</accession>
<gene>
    <name evidence="2" type="ORF">Vbra_5947</name>
</gene>
<sequence>MSCSSVASTATALAKNTGSQGSPNIVISPDKTVTHDKPPSADKAEGSMPRTPFNTLPSPCAQRSAVNLPDKANNNLTSSSSASVRPLPAFFQGLPAEERFVYLLDQGTGEEWRAMGQFLRLAFIYRLTTRPLQISADSLPTATALHHLPLILAIYKTFGHRLTYQGTSLQLQQNNDGTFNVRRY</sequence>
<dbReference type="InParanoid" id="A0A0G4FST0"/>